<dbReference type="EC" id="1.14.14.17" evidence="14"/>
<keyword evidence="18" id="KW-1185">Reference proteome</keyword>
<evidence type="ECO:0000313" key="18">
    <source>
        <dbReference type="Proteomes" id="UP000245768"/>
    </source>
</evidence>
<evidence type="ECO:0000259" key="16">
    <source>
        <dbReference type="Pfam" id="PF08491"/>
    </source>
</evidence>
<keyword evidence="12 14" id="KW-0472">Membrane</keyword>
<dbReference type="EMBL" id="KZ819639">
    <property type="protein sequence ID" value="PWN87717.1"/>
    <property type="molecule type" value="Genomic_DNA"/>
</dbReference>
<keyword evidence="5 14" id="KW-0285">Flavoprotein</keyword>
<dbReference type="PANTHER" id="PTHR10835">
    <property type="entry name" value="SQUALENE MONOOXYGENASE"/>
    <property type="match status" value="1"/>
</dbReference>
<keyword evidence="7 14" id="KW-0256">Endoplasmic reticulum</keyword>
<feature type="domain" description="FAD dependent oxidoreductase" evidence="15">
    <location>
        <begin position="20"/>
        <end position="50"/>
    </location>
</feature>
<reference evidence="17 18" key="1">
    <citation type="journal article" date="2018" name="Mol. Biol. Evol.">
        <title>Broad Genomic Sampling Reveals a Smut Pathogenic Ancestry of the Fungal Clade Ustilaginomycotina.</title>
        <authorList>
            <person name="Kijpornyongpan T."/>
            <person name="Mondo S.J."/>
            <person name="Barry K."/>
            <person name="Sandor L."/>
            <person name="Lee J."/>
            <person name="Lipzen A."/>
            <person name="Pangilinan J."/>
            <person name="LaButti K."/>
            <person name="Hainaut M."/>
            <person name="Henrissat B."/>
            <person name="Grigoriev I.V."/>
            <person name="Spatafora J.W."/>
            <person name="Aime M.C."/>
        </authorList>
    </citation>
    <scope>NUCLEOTIDE SEQUENCE [LARGE SCALE GENOMIC DNA]</scope>
    <source>
        <strain evidence="17 18">MCA 4198</strain>
    </source>
</reference>
<dbReference type="GO" id="GO:0005789">
    <property type="term" value="C:endoplasmic reticulum membrane"/>
    <property type="evidence" value="ECO:0007669"/>
    <property type="project" value="UniProtKB-SubCell"/>
</dbReference>
<evidence type="ECO:0000256" key="1">
    <source>
        <dbReference type="ARBA" id="ARBA00001974"/>
    </source>
</evidence>
<evidence type="ECO:0000256" key="3">
    <source>
        <dbReference type="ARBA" id="ARBA00004477"/>
    </source>
</evidence>
<sequence>MATASTSKQAMQSPTTKSYDVAIVGAGIVGAALAYSLGRSGRRVVLLERDLSEPDRIVGELLQPGGIRALGLLDLLDCLHDIDAVPVQGYHVFYGERSVPIPYPEEKNFDDGIKGIDSGSGKVEGRSFHHGRFVQRLRKRAMEQPNVSTIEATVKELLEEDGGKVVGVAASRKDANGEDEEVKIKASLTIVVDGCFSKFRRTHGSTIQPIVRSNFVALELEHAPLPSPQHGHVVLGPSGPTLLYQISTVHTRILIDVGGEKLPSASKGHLQSHIRDNVLPHLPKPVQPCLLAELDKGQRLRSMPNSFLPPSMQGQNAHRSGVILVGDAMNMRHPLTGGGMSVGLWDVVYLTNELGGTSSWRPSQSCSTRNERDLQDWASLKPALRSWHWLRKSRSSAINILAQALYSLFGASDENLEVLRQGCFAYFEQGGECVGGPVRLLSGLTPDPMLLVYHFFSVAILSIVLLFREGTEKARKEGRSMLLTYPRLMVRSVLVFWTACVVLFPVVFSELRSNVPTFKQAANAAVDGASAPSKKGQSHTTLAFALFAALAAAYLYSTSTALTAGAGSAAGLGPNSSSSAGFHFSPIKLLFSEAKV</sequence>
<comment type="catalytic activity">
    <reaction evidence="14">
        <text>squalene + reduced [NADPH--hemoprotein reductase] + O2 = (S)-2,3-epoxysqualene + oxidized [NADPH--hemoprotein reductase] + H2O + H(+)</text>
        <dbReference type="Rhea" id="RHEA:25282"/>
        <dbReference type="Rhea" id="RHEA-COMP:11964"/>
        <dbReference type="Rhea" id="RHEA-COMP:11965"/>
        <dbReference type="ChEBI" id="CHEBI:15377"/>
        <dbReference type="ChEBI" id="CHEBI:15378"/>
        <dbReference type="ChEBI" id="CHEBI:15379"/>
        <dbReference type="ChEBI" id="CHEBI:15440"/>
        <dbReference type="ChEBI" id="CHEBI:15441"/>
        <dbReference type="ChEBI" id="CHEBI:57618"/>
        <dbReference type="ChEBI" id="CHEBI:58210"/>
        <dbReference type="EC" id="1.14.14.17"/>
    </reaction>
</comment>
<evidence type="ECO:0000256" key="9">
    <source>
        <dbReference type="ARBA" id="ARBA00022848"/>
    </source>
</evidence>
<dbReference type="GeneID" id="37041680"/>
<feature type="transmembrane region" description="Helical" evidence="14">
    <location>
        <begin position="449"/>
        <end position="467"/>
    </location>
</feature>
<dbReference type="InterPro" id="IPR006076">
    <property type="entry name" value="FAD-dep_OxRdtase"/>
</dbReference>
<dbReference type="STRING" id="215250.A0A316YE79"/>
<protein>
    <recommendedName>
        <fullName evidence="14">Squalene monooxygenase</fullName>
        <ecNumber evidence="14">1.14.14.17</ecNumber>
    </recommendedName>
</protein>
<keyword evidence="10 14" id="KW-1133">Transmembrane helix</keyword>
<evidence type="ECO:0000256" key="12">
    <source>
        <dbReference type="ARBA" id="ARBA00023136"/>
    </source>
</evidence>
<feature type="transmembrane region" description="Helical" evidence="14">
    <location>
        <begin position="21"/>
        <end position="38"/>
    </location>
</feature>
<dbReference type="PRINTS" id="PR00420">
    <property type="entry name" value="RNGMNOXGNASE"/>
</dbReference>
<dbReference type="InParanoid" id="A0A316YE79"/>
<accession>A0A316YE79</accession>
<dbReference type="AlphaFoldDB" id="A0A316YE79"/>
<evidence type="ECO:0000256" key="14">
    <source>
        <dbReference type="RuleBase" id="RU367121"/>
    </source>
</evidence>
<keyword evidence="8 14" id="KW-0274">FAD</keyword>
<organism evidence="17 18">
    <name type="scientific">Acaromyces ingoldii</name>
    <dbReference type="NCBI Taxonomy" id="215250"/>
    <lineage>
        <taxon>Eukaryota</taxon>
        <taxon>Fungi</taxon>
        <taxon>Dikarya</taxon>
        <taxon>Basidiomycota</taxon>
        <taxon>Ustilaginomycotina</taxon>
        <taxon>Exobasidiomycetes</taxon>
        <taxon>Exobasidiales</taxon>
        <taxon>Cryptobasidiaceae</taxon>
        <taxon>Acaromyces</taxon>
    </lineage>
</organism>
<dbReference type="OrthoDB" id="1678617at2759"/>
<evidence type="ECO:0000256" key="4">
    <source>
        <dbReference type="ARBA" id="ARBA00008802"/>
    </source>
</evidence>
<comment type="similarity">
    <text evidence="4 14">Belongs to the squalene monooxygenase family.</text>
</comment>
<dbReference type="SUPFAM" id="SSF51905">
    <property type="entry name" value="FAD/NAD(P)-binding domain"/>
    <property type="match status" value="1"/>
</dbReference>
<keyword evidence="11 14" id="KW-0560">Oxidoreductase</keyword>
<evidence type="ECO:0000259" key="15">
    <source>
        <dbReference type="Pfam" id="PF01266"/>
    </source>
</evidence>
<dbReference type="InterPro" id="IPR036188">
    <property type="entry name" value="FAD/NAD-bd_sf"/>
</dbReference>
<feature type="domain" description="Squalene epoxidase" evidence="16">
    <location>
        <begin position="185"/>
        <end position="471"/>
    </location>
</feature>
<evidence type="ECO:0000256" key="6">
    <source>
        <dbReference type="ARBA" id="ARBA00022692"/>
    </source>
</evidence>
<comment type="cofactor">
    <cofactor evidence="1 14">
        <name>FAD</name>
        <dbReference type="ChEBI" id="CHEBI:57692"/>
    </cofactor>
</comment>
<dbReference type="Pfam" id="PF01266">
    <property type="entry name" value="DAO"/>
    <property type="match status" value="1"/>
</dbReference>
<dbReference type="Gene3D" id="3.50.50.60">
    <property type="entry name" value="FAD/NAD(P)-binding domain"/>
    <property type="match status" value="1"/>
</dbReference>
<dbReference type="InterPro" id="IPR013698">
    <property type="entry name" value="Squalene_epoxidase"/>
</dbReference>
<dbReference type="GO" id="GO:0004506">
    <property type="term" value="F:squalene monooxygenase activity"/>
    <property type="evidence" value="ECO:0007669"/>
    <property type="project" value="UniProtKB-UniRule"/>
</dbReference>
<evidence type="ECO:0000256" key="5">
    <source>
        <dbReference type="ARBA" id="ARBA00022630"/>
    </source>
</evidence>
<dbReference type="Proteomes" id="UP000245768">
    <property type="component" value="Unassembled WGS sequence"/>
</dbReference>
<name>A0A316YE79_9BASI</name>
<evidence type="ECO:0000256" key="7">
    <source>
        <dbReference type="ARBA" id="ARBA00022824"/>
    </source>
</evidence>
<keyword evidence="9" id="KW-0492">Microsome</keyword>
<evidence type="ECO:0000256" key="13">
    <source>
        <dbReference type="ARBA" id="ARBA00029435"/>
    </source>
</evidence>
<comment type="pathway">
    <text evidence="13">Steroid metabolism; ergosterol biosynthesis.</text>
</comment>
<dbReference type="FunFam" id="3.50.50.60:FF:000166">
    <property type="entry name" value="Squalene monooxygenase Erg1"/>
    <property type="match status" value="1"/>
</dbReference>
<evidence type="ECO:0000256" key="11">
    <source>
        <dbReference type="ARBA" id="ARBA00023002"/>
    </source>
</evidence>
<comment type="function">
    <text evidence="14">Catalyzes the stereospecific oxidation of squalene to (S)-2,3-epoxysqualene, and is considered to be a rate-limiting enzyme in steroid biosynthesis.</text>
</comment>
<feature type="transmembrane region" description="Helical" evidence="14">
    <location>
        <begin position="538"/>
        <end position="556"/>
    </location>
</feature>
<dbReference type="RefSeq" id="XP_025374915.1">
    <property type="nucleotide sequence ID" value="XM_025519764.1"/>
</dbReference>
<dbReference type="UniPathway" id="UPA00767">
    <property type="reaction ID" value="UER00752"/>
</dbReference>
<dbReference type="Pfam" id="PF08491">
    <property type="entry name" value="SE"/>
    <property type="match status" value="1"/>
</dbReference>
<comment type="subcellular location">
    <subcellularLocation>
        <location evidence="3 14">Endoplasmic reticulum membrane</location>
        <topology evidence="3 14">Multi-pass membrane protein</topology>
    </subcellularLocation>
    <subcellularLocation>
        <location evidence="2">Microsome membrane</location>
        <topology evidence="2">Multi-pass membrane protein</topology>
    </subcellularLocation>
</comment>
<feature type="transmembrane region" description="Helical" evidence="14">
    <location>
        <begin position="488"/>
        <end position="508"/>
    </location>
</feature>
<keyword evidence="6 14" id="KW-0812">Transmembrane</keyword>
<dbReference type="PANTHER" id="PTHR10835:SF0">
    <property type="entry name" value="SQUALENE MONOOXYGENASE"/>
    <property type="match status" value="1"/>
</dbReference>
<proteinExistence type="inferred from homology"/>
<evidence type="ECO:0000256" key="2">
    <source>
        <dbReference type="ARBA" id="ARBA00004154"/>
    </source>
</evidence>
<gene>
    <name evidence="17" type="ORF">FA10DRAFT_255287</name>
</gene>
<dbReference type="GO" id="GO:0006696">
    <property type="term" value="P:ergosterol biosynthetic process"/>
    <property type="evidence" value="ECO:0007669"/>
    <property type="project" value="TreeGrafter"/>
</dbReference>
<evidence type="ECO:0000256" key="10">
    <source>
        <dbReference type="ARBA" id="ARBA00022989"/>
    </source>
</evidence>
<dbReference type="GO" id="GO:0050660">
    <property type="term" value="F:flavin adenine dinucleotide binding"/>
    <property type="evidence" value="ECO:0007669"/>
    <property type="project" value="UniProtKB-UniRule"/>
</dbReference>
<evidence type="ECO:0000256" key="8">
    <source>
        <dbReference type="ARBA" id="ARBA00022827"/>
    </source>
</evidence>
<dbReference type="FunCoup" id="A0A316YE79">
    <property type="interactions" value="125"/>
</dbReference>
<evidence type="ECO:0000313" key="17">
    <source>
        <dbReference type="EMBL" id="PWN87717.1"/>
    </source>
</evidence>
<dbReference type="InterPro" id="IPR040125">
    <property type="entry name" value="Squalene_monox"/>
</dbReference>